<feature type="compositionally biased region" description="Low complexity" evidence="1">
    <location>
        <begin position="392"/>
        <end position="403"/>
    </location>
</feature>
<feature type="non-terminal residue" evidence="3">
    <location>
        <position position="1"/>
    </location>
</feature>
<feature type="region of interest" description="Disordered" evidence="1">
    <location>
        <begin position="384"/>
        <end position="403"/>
    </location>
</feature>
<reference evidence="4" key="2">
    <citation type="submission" date="2015-01" db="EMBL/GenBank/DDBJ databases">
        <title>Evolutionary Origins and Diversification of the Mycorrhizal Mutualists.</title>
        <authorList>
            <consortium name="DOE Joint Genome Institute"/>
            <consortium name="Mycorrhizal Genomics Consortium"/>
            <person name="Kohler A."/>
            <person name="Kuo A."/>
            <person name="Nagy L.G."/>
            <person name="Floudas D."/>
            <person name="Copeland A."/>
            <person name="Barry K.W."/>
            <person name="Cichocki N."/>
            <person name="Veneault-Fourrey C."/>
            <person name="LaButti K."/>
            <person name="Lindquist E.A."/>
            <person name="Lipzen A."/>
            <person name="Lundell T."/>
            <person name="Morin E."/>
            <person name="Murat C."/>
            <person name="Riley R."/>
            <person name="Ohm R."/>
            <person name="Sun H."/>
            <person name="Tunlid A."/>
            <person name="Henrissat B."/>
            <person name="Grigoriev I.V."/>
            <person name="Hibbett D.S."/>
            <person name="Martin F."/>
        </authorList>
    </citation>
    <scope>NUCLEOTIDE SEQUENCE [LARGE SCALE GENOMIC DNA]</scope>
    <source>
        <strain evidence="4">MUT 4182</strain>
    </source>
</reference>
<name>A0A0C3PQE0_9AGAM</name>
<protein>
    <recommendedName>
        <fullName evidence="2">Prolyl 4-hydroxylase alpha subunit Fe(2+) 2OG dioxygenase domain-containing protein</fullName>
    </recommendedName>
</protein>
<evidence type="ECO:0000259" key="2">
    <source>
        <dbReference type="Pfam" id="PF13640"/>
    </source>
</evidence>
<evidence type="ECO:0000313" key="4">
    <source>
        <dbReference type="Proteomes" id="UP000054248"/>
    </source>
</evidence>
<keyword evidence="4" id="KW-1185">Reference proteome</keyword>
<evidence type="ECO:0000313" key="3">
    <source>
        <dbReference type="EMBL" id="KIO16770.1"/>
    </source>
</evidence>
<proteinExistence type="predicted"/>
<dbReference type="PANTHER" id="PTHR33099">
    <property type="entry name" value="FE2OG DIOXYGENASE DOMAIN-CONTAINING PROTEIN"/>
    <property type="match status" value="1"/>
</dbReference>
<feature type="domain" description="Prolyl 4-hydroxylase alpha subunit Fe(2+) 2OG dioxygenase" evidence="2">
    <location>
        <begin position="113"/>
        <end position="200"/>
    </location>
</feature>
<dbReference type="InterPro" id="IPR044862">
    <property type="entry name" value="Pro_4_hyd_alph_FE2OG_OXY"/>
</dbReference>
<gene>
    <name evidence="3" type="ORF">M407DRAFT_85632</name>
</gene>
<sequence length="403" mass="44930">LDELDFDGSYYFHKEFSSAPNPVLQVSGFGRLCLPLSQDDAVRLRSICTQAPFGKGERTIVDKSVRDTWELSASKIRFENPDWRKWIGTVMKSVCDALGVDTAQSKPYCDLYKLLLYETGSHFLPHQDSEKSDGMFATLVIILPSQFTGGAVHLSHGGDSVCINTSSRSLSSTSVLAWYSDVTHAIQPVTSGYRLALAYNIIHAPATGSSRRSSIPRLPSSREAIKLLRGAFLAWRNGGFNDNVPTKIVSLLDYKYTQATLKAKGRKLLKGIDAYRVSCLERVAKEYGFRLGLANLECHVDGVPEAPGRYDRYYCDPDPDASEEEQEPHEWVMEEVIEQQMSITGLVDLLGQELLQDVEHGNDTQMIPEELEETVTEGKHDREHFEDYQGNVSSVSSSDISAF</sequence>
<dbReference type="Gene3D" id="2.60.120.620">
    <property type="entry name" value="q2cbj1_9rhob like domain"/>
    <property type="match status" value="1"/>
</dbReference>
<dbReference type="EMBL" id="KN823488">
    <property type="protein sequence ID" value="KIO16770.1"/>
    <property type="molecule type" value="Genomic_DNA"/>
</dbReference>
<dbReference type="Pfam" id="PF13640">
    <property type="entry name" value="2OG-FeII_Oxy_3"/>
    <property type="match status" value="1"/>
</dbReference>
<dbReference type="HOGENOM" id="CLU_007520_2_0_1"/>
<accession>A0A0C3PQE0</accession>
<organism evidence="3 4">
    <name type="scientific">Tulasnella calospora MUT 4182</name>
    <dbReference type="NCBI Taxonomy" id="1051891"/>
    <lineage>
        <taxon>Eukaryota</taxon>
        <taxon>Fungi</taxon>
        <taxon>Dikarya</taxon>
        <taxon>Basidiomycota</taxon>
        <taxon>Agaricomycotina</taxon>
        <taxon>Agaricomycetes</taxon>
        <taxon>Cantharellales</taxon>
        <taxon>Tulasnellaceae</taxon>
        <taxon>Tulasnella</taxon>
    </lineage>
</organism>
<dbReference type="PANTHER" id="PTHR33099:SF7">
    <property type="entry name" value="MYND-TYPE DOMAIN-CONTAINING PROTEIN"/>
    <property type="match status" value="1"/>
</dbReference>
<reference evidence="3 4" key="1">
    <citation type="submission" date="2014-04" db="EMBL/GenBank/DDBJ databases">
        <authorList>
            <consortium name="DOE Joint Genome Institute"/>
            <person name="Kuo A."/>
            <person name="Girlanda M."/>
            <person name="Perotto S."/>
            <person name="Kohler A."/>
            <person name="Nagy L.G."/>
            <person name="Floudas D."/>
            <person name="Copeland A."/>
            <person name="Barry K.W."/>
            <person name="Cichocki N."/>
            <person name="Veneault-Fourrey C."/>
            <person name="LaButti K."/>
            <person name="Lindquist E.A."/>
            <person name="Lipzen A."/>
            <person name="Lundell T."/>
            <person name="Morin E."/>
            <person name="Murat C."/>
            <person name="Sun H."/>
            <person name="Tunlid A."/>
            <person name="Henrissat B."/>
            <person name="Grigoriev I.V."/>
            <person name="Hibbett D.S."/>
            <person name="Martin F."/>
            <person name="Nordberg H.P."/>
            <person name="Cantor M.N."/>
            <person name="Hua S.X."/>
        </authorList>
    </citation>
    <scope>NUCLEOTIDE SEQUENCE [LARGE SCALE GENOMIC DNA]</scope>
    <source>
        <strain evidence="3 4">MUT 4182</strain>
    </source>
</reference>
<evidence type="ECO:0000256" key="1">
    <source>
        <dbReference type="SAM" id="MobiDB-lite"/>
    </source>
</evidence>
<dbReference type="AlphaFoldDB" id="A0A0C3PQE0"/>
<dbReference type="OrthoDB" id="124582at2759"/>
<dbReference type="Proteomes" id="UP000054248">
    <property type="component" value="Unassembled WGS sequence"/>
</dbReference>